<dbReference type="PANTHER" id="PTHR11102">
    <property type="entry name" value="SEL-1-LIKE PROTEIN"/>
    <property type="match status" value="1"/>
</dbReference>
<dbReference type="Gene3D" id="1.25.40.10">
    <property type="entry name" value="Tetratricopeptide repeat domain"/>
    <property type="match status" value="3"/>
</dbReference>
<evidence type="ECO:0000313" key="3">
    <source>
        <dbReference type="Proteomes" id="UP000305887"/>
    </source>
</evidence>
<dbReference type="EMBL" id="VDFU01000006">
    <property type="protein sequence ID" value="TNC50855.1"/>
    <property type="molecule type" value="Genomic_DNA"/>
</dbReference>
<organism evidence="2 3">
    <name type="scientific">Rubellimicrobium rubrum</name>
    <dbReference type="NCBI Taxonomy" id="2585369"/>
    <lineage>
        <taxon>Bacteria</taxon>
        <taxon>Pseudomonadati</taxon>
        <taxon>Pseudomonadota</taxon>
        <taxon>Alphaproteobacteria</taxon>
        <taxon>Rhodobacterales</taxon>
        <taxon>Roseobacteraceae</taxon>
        <taxon>Rubellimicrobium</taxon>
    </lineage>
</organism>
<feature type="signal peptide" evidence="1">
    <location>
        <begin position="1"/>
        <end position="30"/>
    </location>
</feature>
<dbReference type="RefSeq" id="WP_139076176.1">
    <property type="nucleotide sequence ID" value="NZ_VDFU01000006.1"/>
</dbReference>
<comment type="caution">
    <text evidence="2">The sequence shown here is derived from an EMBL/GenBank/DDBJ whole genome shotgun (WGS) entry which is preliminary data.</text>
</comment>
<dbReference type="Proteomes" id="UP000305887">
    <property type="component" value="Unassembled WGS sequence"/>
</dbReference>
<evidence type="ECO:0000256" key="1">
    <source>
        <dbReference type="SAM" id="SignalP"/>
    </source>
</evidence>
<name>A0A5C4MXH3_9RHOB</name>
<dbReference type="Pfam" id="PF08238">
    <property type="entry name" value="Sel1"/>
    <property type="match status" value="5"/>
</dbReference>
<evidence type="ECO:0000313" key="2">
    <source>
        <dbReference type="EMBL" id="TNC50855.1"/>
    </source>
</evidence>
<protein>
    <recommendedName>
        <fullName evidence="4">Sel1 repeat family protein</fullName>
    </recommendedName>
</protein>
<keyword evidence="3" id="KW-1185">Reference proteome</keyword>
<dbReference type="InterPro" id="IPR011990">
    <property type="entry name" value="TPR-like_helical_dom_sf"/>
</dbReference>
<keyword evidence="1" id="KW-0732">Signal</keyword>
<dbReference type="InterPro" id="IPR006597">
    <property type="entry name" value="Sel1-like"/>
</dbReference>
<feature type="chain" id="PRO_5022785883" description="Sel1 repeat family protein" evidence="1">
    <location>
        <begin position="31"/>
        <end position="924"/>
    </location>
</feature>
<dbReference type="AlphaFoldDB" id="A0A5C4MXH3"/>
<dbReference type="InterPro" id="IPR050767">
    <property type="entry name" value="Sel1_AlgK"/>
</dbReference>
<evidence type="ECO:0008006" key="4">
    <source>
        <dbReference type="Google" id="ProtNLM"/>
    </source>
</evidence>
<dbReference type="SMART" id="SM00671">
    <property type="entry name" value="SEL1"/>
    <property type="match status" value="6"/>
</dbReference>
<accession>A0A5C4MXH3</accession>
<dbReference type="PANTHER" id="PTHR11102:SF160">
    <property type="entry name" value="ERAD-ASSOCIATED E3 UBIQUITIN-PROTEIN LIGASE COMPONENT HRD3"/>
    <property type="match status" value="1"/>
</dbReference>
<gene>
    <name evidence="2" type="ORF">FHG66_07755</name>
</gene>
<dbReference type="OrthoDB" id="7802124at2"/>
<reference evidence="2 3" key="1">
    <citation type="submission" date="2019-06" db="EMBL/GenBank/DDBJ databases">
        <title>YIM 131921 draft genome.</title>
        <authorList>
            <person name="Jiang L."/>
        </authorList>
    </citation>
    <scope>NUCLEOTIDE SEQUENCE [LARGE SCALE GENOMIC DNA]</scope>
    <source>
        <strain evidence="2 3">YIM 131921</strain>
    </source>
</reference>
<proteinExistence type="predicted"/>
<dbReference type="SUPFAM" id="SSF81901">
    <property type="entry name" value="HCP-like"/>
    <property type="match status" value="2"/>
</dbReference>
<sequence>MTPFRPFLTSWLRVAATVSCGLLSSGSAFAAEPLAVPFLPPDVDLGRICVPRPPIHEVIQRWSEWDRQSLGDQSTEQVRRDLRLLRENDAAGWFDTIETAQNLLRQADPDYTERDQVIDRIDLAIAAGRPELLEQEGLVDRLFALGIDTSPGAQYFAARLLRDGTGVARDEARAEQLLVSAAYGGHSDALLEMAGLTSDGTKVDGWDIEPELAVTLAFGGLIGNVDEMICDRINRIASSYRLGEVVAQDTPLALDWYRLAAELGDFNSAWQVAQINLRAEGIEKNNEELLAHLEQAAEGGLPFAQVELGRIYEVGALAEKDVERARSLYRQAASIGNYEGLVRLASFIKALENPTPEDLEERQQALRDLAAQPTPPAFALIEMGDLAIEAKGRWAGESEAADYFRRAHEADPADPTATSRVAQIGFRHAKTEQEFLDLTAELQEAVLASGSANGMDQLVSAFTCRSPAAPDRERSAYWRQVREDTDSVLAQPDATTASAEGGAIDAMTLARLQSQALAGRSSSLAALLELQEAYGLDLDPALLEDMARSSETGPLTEMARLELRNASSPQARAAALDKLREAIDAGEARASTELLNALIGDGISEDEAVEVSAMAEPMAAEGRGLGMRALAMLDGDDAAANERIFTEHRDVIEADGDFDALVFALPFLADDAARNDYLGRIRASMPCNTGSALNVAKAMDALGRQDEADRWLDIAGVAAGANGSQIVAVADAMREVSDGPEALDASVSLLKEESEKGNRIALLRLVALADGDQPRFTPPKEELASLFVDLIGVSDVSDVPNVLRRVRRADPEVRSMVESQVDVRALYVQAAEAGDPVGQLELAKIVQAEAQGQSDLAEYARLLTASAEQGEPEAMYLLSTAYSFGLGVEPSLDTSRDWLFRAAEAGNKEALDTVRLLETQGISQ</sequence>